<evidence type="ECO:0000256" key="7">
    <source>
        <dbReference type="HAMAP-Rule" id="MF_01057"/>
    </source>
</evidence>
<dbReference type="NCBIfam" id="TIGR00091">
    <property type="entry name" value="tRNA (guanosine(46)-N7)-methyltransferase TrmB"/>
    <property type="match status" value="1"/>
</dbReference>
<comment type="similarity">
    <text evidence="7">Belongs to the class I-like SAM-binding methyltransferase superfamily. TrmB family.</text>
</comment>
<proteinExistence type="inferred from homology"/>
<dbReference type="EC" id="2.1.1.33" evidence="7"/>
<dbReference type="InterPro" id="IPR055361">
    <property type="entry name" value="tRNA_methyltr_TrmB_bact"/>
</dbReference>
<sequence>MRIRYLKNTDEILGNSSVVVHDAETLKGQWKEYFRGDRTPDYPKALYLEFGCGKGKFLRQMAQRYPENAYIGVEKISTILARAAMGADVEDYPNLRLMRADVLELDHVFAPGEADGIFLNFSDPWPKERHSKRRLTSSRFLALYERLLKPEGELEFKTDNDALFEFSIESLRQNGWEILYAVEDLHSTPLGQDNSMTEYEEAFAAAGKAIHKLCARKKPTSIL</sequence>
<comment type="caution">
    <text evidence="8">The sequence shown here is derived from an EMBL/GenBank/DDBJ whole genome shotgun (WGS) entry which is preliminary data.</text>
</comment>
<dbReference type="HAMAP" id="MF_01057">
    <property type="entry name" value="tRNA_methyltr_TrmB"/>
    <property type="match status" value="1"/>
</dbReference>
<dbReference type="InterPro" id="IPR029063">
    <property type="entry name" value="SAM-dependent_MTases_sf"/>
</dbReference>
<dbReference type="RefSeq" id="WP_177714870.1">
    <property type="nucleotide sequence ID" value="NZ_JACRSQ010000010.1"/>
</dbReference>
<evidence type="ECO:0000256" key="5">
    <source>
        <dbReference type="ARBA" id="ARBA00022691"/>
    </source>
</evidence>
<comment type="pathway">
    <text evidence="7">tRNA modification; N(7)-methylguanine-tRNA biosynthesis.</text>
</comment>
<dbReference type="PANTHER" id="PTHR23417:SF14">
    <property type="entry name" value="PENTACOTRIPEPTIDE-REPEAT REGION OF PRORP DOMAIN-CONTAINING PROTEIN"/>
    <property type="match status" value="1"/>
</dbReference>
<feature type="binding site" evidence="7">
    <location>
        <position position="74"/>
    </location>
    <ligand>
        <name>S-adenosyl-L-methionine</name>
        <dbReference type="ChEBI" id="CHEBI:59789"/>
    </ligand>
</feature>
<feature type="binding site" evidence="7">
    <location>
        <position position="159"/>
    </location>
    <ligand>
        <name>substrate</name>
    </ligand>
</feature>
<evidence type="ECO:0000256" key="6">
    <source>
        <dbReference type="ARBA" id="ARBA00022694"/>
    </source>
</evidence>
<evidence type="ECO:0000256" key="1">
    <source>
        <dbReference type="ARBA" id="ARBA00000142"/>
    </source>
</evidence>
<name>A0A926I1I7_9FIRM</name>
<evidence type="ECO:0000256" key="2">
    <source>
        <dbReference type="ARBA" id="ARBA00003015"/>
    </source>
</evidence>
<evidence type="ECO:0000313" key="8">
    <source>
        <dbReference type="EMBL" id="MBC8543498.1"/>
    </source>
</evidence>
<comment type="function">
    <text evidence="2 7">Catalyzes the formation of N(7)-methylguanine at position 46 (m7G46) in tRNA.</text>
</comment>
<dbReference type="PANTHER" id="PTHR23417">
    <property type="entry name" value="3-DEOXY-D-MANNO-OCTULOSONIC-ACID TRANSFERASE/TRNA GUANINE-N 7 - -METHYLTRANSFERASE"/>
    <property type="match status" value="1"/>
</dbReference>
<keyword evidence="3 7" id="KW-0489">Methyltransferase</keyword>
<protein>
    <recommendedName>
        <fullName evidence="7">tRNA (guanine-N(7)-)-methyltransferase</fullName>
        <ecNumber evidence="7">2.1.1.33</ecNumber>
    </recommendedName>
    <alternativeName>
        <fullName evidence="7">tRNA (guanine(46)-N(7))-methyltransferase</fullName>
    </alternativeName>
    <alternativeName>
        <fullName evidence="7">tRNA(m7G46)-methyltransferase</fullName>
    </alternativeName>
</protein>
<comment type="caution">
    <text evidence="7">Lacks conserved residue(s) required for the propagation of feature annotation.</text>
</comment>
<dbReference type="InterPro" id="IPR003358">
    <property type="entry name" value="tRNA_(Gua-N-7)_MeTrfase_Trmb"/>
</dbReference>
<accession>A0A926I1I7</accession>
<dbReference type="Gene3D" id="3.40.50.150">
    <property type="entry name" value="Vaccinia Virus protein VP39"/>
    <property type="match status" value="1"/>
</dbReference>
<dbReference type="AlphaFoldDB" id="A0A926I1I7"/>
<keyword evidence="9" id="KW-1185">Reference proteome</keyword>
<dbReference type="EMBL" id="JACRSQ010000010">
    <property type="protein sequence ID" value="MBC8543498.1"/>
    <property type="molecule type" value="Genomic_DNA"/>
</dbReference>
<reference evidence="8" key="1">
    <citation type="submission" date="2020-08" db="EMBL/GenBank/DDBJ databases">
        <title>Genome public.</title>
        <authorList>
            <person name="Liu C."/>
            <person name="Sun Q."/>
        </authorList>
    </citation>
    <scope>NUCLEOTIDE SEQUENCE</scope>
    <source>
        <strain evidence="8">NSJ-32</strain>
    </source>
</reference>
<gene>
    <name evidence="7 8" type="primary">trmB</name>
    <name evidence="8" type="ORF">H8730_08075</name>
</gene>
<keyword evidence="5 7" id="KW-0949">S-adenosyl-L-methionine</keyword>
<dbReference type="GO" id="GO:0043527">
    <property type="term" value="C:tRNA methyltransferase complex"/>
    <property type="evidence" value="ECO:0007669"/>
    <property type="project" value="TreeGrafter"/>
</dbReference>
<dbReference type="NCBIfam" id="NF001080">
    <property type="entry name" value="PRK00121.2-2"/>
    <property type="match status" value="1"/>
</dbReference>
<feature type="binding site" evidence="7">
    <location>
        <begin position="197"/>
        <end position="200"/>
    </location>
    <ligand>
        <name>substrate</name>
    </ligand>
</feature>
<dbReference type="PROSITE" id="PS51625">
    <property type="entry name" value="SAM_MT_TRMB"/>
    <property type="match status" value="1"/>
</dbReference>
<evidence type="ECO:0000313" key="9">
    <source>
        <dbReference type="Proteomes" id="UP000657006"/>
    </source>
</evidence>
<comment type="catalytic activity">
    <reaction evidence="1 7">
        <text>guanosine(46) in tRNA + S-adenosyl-L-methionine = N(7)-methylguanosine(46) in tRNA + S-adenosyl-L-homocysteine</text>
        <dbReference type="Rhea" id="RHEA:42708"/>
        <dbReference type="Rhea" id="RHEA-COMP:10188"/>
        <dbReference type="Rhea" id="RHEA-COMP:10189"/>
        <dbReference type="ChEBI" id="CHEBI:57856"/>
        <dbReference type="ChEBI" id="CHEBI:59789"/>
        <dbReference type="ChEBI" id="CHEBI:74269"/>
        <dbReference type="ChEBI" id="CHEBI:74480"/>
        <dbReference type="EC" id="2.1.1.33"/>
    </reaction>
</comment>
<dbReference type="Pfam" id="PF02390">
    <property type="entry name" value="Methyltransf_4"/>
    <property type="match status" value="1"/>
</dbReference>
<feature type="binding site" evidence="7">
    <location>
        <position position="127"/>
    </location>
    <ligand>
        <name>substrate</name>
    </ligand>
</feature>
<dbReference type="CDD" id="cd02440">
    <property type="entry name" value="AdoMet_MTases"/>
    <property type="match status" value="1"/>
</dbReference>
<evidence type="ECO:0000256" key="3">
    <source>
        <dbReference type="ARBA" id="ARBA00022603"/>
    </source>
</evidence>
<dbReference type="GO" id="GO:0008176">
    <property type="term" value="F:tRNA (guanine(46)-N7)-methyltransferase activity"/>
    <property type="evidence" value="ECO:0007669"/>
    <property type="project" value="UniProtKB-UniRule"/>
</dbReference>
<keyword evidence="4 7" id="KW-0808">Transferase</keyword>
<dbReference type="SUPFAM" id="SSF53335">
    <property type="entry name" value="S-adenosyl-L-methionine-dependent methyltransferases"/>
    <property type="match status" value="1"/>
</dbReference>
<keyword evidence="6 7" id="KW-0819">tRNA processing</keyword>
<feature type="binding site" evidence="7">
    <location>
        <position position="123"/>
    </location>
    <ligand>
        <name>S-adenosyl-L-methionine</name>
        <dbReference type="ChEBI" id="CHEBI:59789"/>
    </ligand>
</feature>
<feature type="binding site" evidence="7">
    <location>
        <position position="49"/>
    </location>
    <ligand>
        <name>S-adenosyl-L-methionine</name>
        <dbReference type="ChEBI" id="CHEBI:59789"/>
    </ligand>
</feature>
<feature type="binding site" evidence="7">
    <location>
        <position position="101"/>
    </location>
    <ligand>
        <name>S-adenosyl-L-methionine</name>
        <dbReference type="ChEBI" id="CHEBI:59789"/>
    </ligand>
</feature>
<dbReference type="Proteomes" id="UP000657006">
    <property type="component" value="Unassembled WGS sequence"/>
</dbReference>
<evidence type="ECO:0000256" key="4">
    <source>
        <dbReference type="ARBA" id="ARBA00022679"/>
    </source>
</evidence>
<organism evidence="8 9">
    <name type="scientific">Bianquea renquensis</name>
    <dbReference type="NCBI Taxonomy" id="2763661"/>
    <lineage>
        <taxon>Bacteria</taxon>
        <taxon>Bacillati</taxon>
        <taxon>Bacillota</taxon>
        <taxon>Clostridia</taxon>
        <taxon>Eubacteriales</taxon>
        <taxon>Bianqueaceae</taxon>
        <taxon>Bianquea</taxon>
    </lineage>
</organism>